<dbReference type="SMART" id="SM00922">
    <property type="entry name" value="MR_MLE"/>
    <property type="match status" value="1"/>
</dbReference>
<dbReference type="EC" id="5.5.1.1" evidence="10"/>
<dbReference type="NCBIfam" id="TIGR02534">
    <property type="entry name" value="mucon_cyclo"/>
    <property type="match status" value="1"/>
</dbReference>
<dbReference type="GO" id="GO:0016854">
    <property type="term" value="F:racemase and epimerase activity"/>
    <property type="evidence" value="ECO:0007669"/>
    <property type="project" value="UniProtKB-ARBA"/>
</dbReference>
<dbReference type="SFLD" id="SFLDG01258">
    <property type="entry name" value="(chloro)muconate_cycloisomeras"/>
    <property type="match status" value="1"/>
</dbReference>
<evidence type="ECO:0000256" key="8">
    <source>
        <dbReference type="PIRSR" id="PIRSR613370-1"/>
    </source>
</evidence>
<accession>A0A7W6DQS1</accession>
<comment type="caution">
    <text evidence="10">The sequence shown here is derived from an EMBL/GenBank/DDBJ whole genome shotgun (WGS) entry which is preliminary data.</text>
</comment>
<organism evidence="10 11">
    <name type="scientific">Sagittula marina</name>
    <dbReference type="NCBI Taxonomy" id="943940"/>
    <lineage>
        <taxon>Bacteria</taxon>
        <taxon>Pseudomonadati</taxon>
        <taxon>Pseudomonadota</taxon>
        <taxon>Alphaproteobacteria</taxon>
        <taxon>Rhodobacterales</taxon>
        <taxon>Roseobacteraceae</taxon>
        <taxon>Sagittula</taxon>
    </lineage>
</organism>
<dbReference type="SUPFAM" id="SSF54826">
    <property type="entry name" value="Enolase N-terminal domain-like"/>
    <property type="match status" value="1"/>
</dbReference>
<proteinExistence type="inferred from homology"/>
<dbReference type="Proteomes" id="UP000541426">
    <property type="component" value="Unassembled WGS sequence"/>
</dbReference>
<feature type="active site" description="Proton donor" evidence="8">
    <location>
        <position position="343"/>
    </location>
</feature>
<comment type="cofactor">
    <cofactor evidence="1">
        <name>Mn(2+)</name>
        <dbReference type="ChEBI" id="CHEBI:29035"/>
    </cofactor>
</comment>
<dbReference type="GO" id="GO:0018849">
    <property type="term" value="F:muconate cycloisomerase activity"/>
    <property type="evidence" value="ECO:0007669"/>
    <property type="project" value="UniProtKB-EC"/>
</dbReference>
<feature type="active site" description="Proton acceptor" evidence="8">
    <location>
        <position position="185"/>
    </location>
</feature>
<keyword evidence="4" id="KW-0479">Metal-binding</keyword>
<evidence type="ECO:0000256" key="2">
    <source>
        <dbReference type="ARBA" id="ARBA00005211"/>
    </source>
</evidence>
<evidence type="ECO:0000256" key="7">
    <source>
        <dbReference type="ARBA" id="ARBA00023235"/>
    </source>
</evidence>
<dbReference type="SUPFAM" id="SSF51604">
    <property type="entry name" value="Enolase C-terminal domain-like"/>
    <property type="match status" value="1"/>
</dbReference>
<dbReference type="InterPro" id="IPR036849">
    <property type="entry name" value="Enolase-like_C_sf"/>
</dbReference>
<dbReference type="InterPro" id="IPR029017">
    <property type="entry name" value="Enolase-like_N"/>
</dbReference>
<keyword evidence="6" id="KW-0464">Manganese</keyword>
<dbReference type="PANTHER" id="PTHR48073">
    <property type="entry name" value="O-SUCCINYLBENZOATE SYNTHASE-RELATED"/>
    <property type="match status" value="1"/>
</dbReference>
<dbReference type="SFLD" id="SFLDG00180">
    <property type="entry name" value="muconate_cycloisomerase"/>
    <property type="match status" value="1"/>
</dbReference>
<comment type="similarity">
    <text evidence="3">Belongs to the mandelate racemase/muconate lactonizing enzyme family.</text>
</comment>
<dbReference type="GO" id="GO:0006518">
    <property type="term" value="P:peptide metabolic process"/>
    <property type="evidence" value="ECO:0007669"/>
    <property type="project" value="UniProtKB-ARBA"/>
</dbReference>
<evidence type="ECO:0000313" key="11">
    <source>
        <dbReference type="Proteomes" id="UP000541426"/>
    </source>
</evidence>
<dbReference type="RefSeq" id="WP_183968546.1">
    <property type="nucleotide sequence ID" value="NZ_BAABBZ010000011.1"/>
</dbReference>
<dbReference type="InterPro" id="IPR013341">
    <property type="entry name" value="Mandelate_racemase_N_dom"/>
</dbReference>
<dbReference type="SFLD" id="SFLDS00001">
    <property type="entry name" value="Enolase"/>
    <property type="match status" value="1"/>
</dbReference>
<dbReference type="InterPro" id="IPR013370">
    <property type="entry name" value="Chloromuconate_cycloisomerase"/>
</dbReference>
<evidence type="ECO:0000256" key="6">
    <source>
        <dbReference type="ARBA" id="ARBA00023211"/>
    </source>
</evidence>
<evidence type="ECO:0000259" key="9">
    <source>
        <dbReference type="SMART" id="SM00922"/>
    </source>
</evidence>
<evidence type="ECO:0000313" key="10">
    <source>
        <dbReference type="EMBL" id="MBB3987428.1"/>
    </source>
</evidence>
<evidence type="ECO:0000256" key="5">
    <source>
        <dbReference type="ARBA" id="ARBA00022797"/>
    </source>
</evidence>
<dbReference type="InterPro" id="IPR013342">
    <property type="entry name" value="Mandelate_racemase_C"/>
</dbReference>
<feature type="domain" description="Mandelate racemase/muconate lactonizing enzyme C-terminal" evidence="9">
    <location>
        <begin position="163"/>
        <end position="261"/>
    </location>
</feature>
<reference evidence="10 11" key="1">
    <citation type="submission" date="2020-08" db="EMBL/GenBank/DDBJ databases">
        <title>Genomic Encyclopedia of Type Strains, Phase IV (KMG-IV): sequencing the most valuable type-strain genomes for metagenomic binning, comparative biology and taxonomic classification.</title>
        <authorList>
            <person name="Goeker M."/>
        </authorList>
    </citation>
    <scope>NUCLEOTIDE SEQUENCE [LARGE SCALE GENOMIC DNA]</scope>
    <source>
        <strain evidence="10 11">DSM 102235</strain>
    </source>
</reference>
<comment type="pathway">
    <text evidence="2">Aromatic compound metabolism.</text>
</comment>
<dbReference type="Pfam" id="PF02746">
    <property type="entry name" value="MR_MLE_N"/>
    <property type="match status" value="1"/>
</dbReference>
<evidence type="ECO:0000256" key="4">
    <source>
        <dbReference type="ARBA" id="ARBA00022723"/>
    </source>
</evidence>
<keyword evidence="7 10" id="KW-0413">Isomerase</keyword>
<keyword evidence="5" id="KW-0058">Aromatic hydrocarbons catabolism</keyword>
<dbReference type="InterPro" id="IPR029065">
    <property type="entry name" value="Enolase_C-like"/>
</dbReference>
<protein>
    <submittedName>
        <fullName evidence="10">Muconate cycloisomerase</fullName>
        <ecNumber evidence="10">5.5.1.1</ecNumber>
    </submittedName>
</protein>
<dbReference type="EMBL" id="JACIEJ010000010">
    <property type="protein sequence ID" value="MBB3987428.1"/>
    <property type="molecule type" value="Genomic_DNA"/>
</dbReference>
<dbReference type="Gene3D" id="3.30.390.10">
    <property type="entry name" value="Enolase-like, N-terminal domain"/>
    <property type="match status" value="1"/>
</dbReference>
<dbReference type="GO" id="GO:0018850">
    <property type="term" value="F:chloromuconate cycloisomerase activity"/>
    <property type="evidence" value="ECO:0007669"/>
    <property type="project" value="InterPro"/>
</dbReference>
<sequence>MSAPRTAEVLDIDGIAAQKTAITSLETRIVDCITTRRHKLSNTEITHQSFVIVEATLADGTTGWGEASTLGGPRWSEESVEAIKANIDTYLAPTLIGQPAQAFEANALRMKKAVSRNTSARAAIESALYDAAGKSMGLPATTFLGGPVRDKIEVLWALASGDADQEIEEARAKLAAREHRRFKIKLGFYEPKQDMIRLRKIMTSMPDGTEMVVDINQGWTEATFIRYAPELADMGIALIEQPLRPGLLDATARVAQRSPIPIMTDEAAFSTQELVQNATAATGSVYSLKLVKSGGLMEMKRAAAVASAFGMELYGGCLLESGIGAAAHLAVFATLPQLEWGCEHFGPRILKNDLAKSGLHFQDFHIHLPAGPGLGIEIDRDALDDATRKA</sequence>
<dbReference type="Gene3D" id="3.20.20.120">
    <property type="entry name" value="Enolase-like C-terminal domain"/>
    <property type="match status" value="1"/>
</dbReference>
<dbReference type="PANTHER" id="PTHR48073:SF2">
    <property type="entry name" value="O-SUCCINYLBENZOATE SYNTHASE"/>
    <property type="match status" value="1"/>
</dbReference>
<dbReference type="AlphaFoldDB" id="A0A7W6DQS1"/>
<name>A0A7W6DQS1_9RHOB</name>
<dbReference type="Pfam" id="PF13378">
    <property type="entry name" value="MR_MLE_C"/>
    <property type="match status" value="1"/>
</dbReference>
<evidence type="ECO:0000256" key="3">
    <source>
        <dbReference type="ARBA" id="ARBA00008031"/>
    </source>
</evidence>
<dbReference type="GO" id="GO:0030145">
    <property type="term" value="F:manganese ion binding"/>
    <property type="evidence" value="ECO:0007669"/>
    <property type="project" value="InterPro"/>
</dbReference>
<keyword evidence="11" id="KW-1185">Reference proteome</keyword>
<evidence type="ECO:0000256" key="1">
    <source>
        <dbReference type="ARBA" id="ARBA00001936"/>
    </source>
</evidence>
<gene>
    <name evidence="10" type="ORF">GGQ68_003775</name>
</gene>